<proteinExistence type="predicted"/>
<accession>A0ACC1TUE1</accession>
<sequence>MAVNLIQSSNDALQKHGIIPAREPTSPSPSHPPSPTCSDLLNNFTPSELREINKDAPDDETEQMIATYRRQRIADEKTLDKRSRFGRVYPIGRDDYTWEVTQASKINEEGDEKEEGTAVIYFLYKDGQYSEKRSRFSRHEDYCCSQYPHSKFVSLDSSIPIDSYQKKMCKFYFGEW</sequence>
<reference evidence="1" key="1">
    <citation type="submission" date="2022-09" db="EMBL/GenBank/DDBJ databases">
        <title>A Global Phylogenomic Analysis of the Shiitake Genus Lentinula.</title>
        <authorList>
            <consortium name="DOE Joint Genome Institute"/>
            <person name="Sierra-Patev S."/>
            <person name="Min B."/>
            <person name="Naranjo-Ortiz M."/>
            <person name="Looney B."/>
            <person name="Konkel Z."/>
            <person name="Slot J.C."/>
            <person name="Sakamoto Y."/>
            <person name="Steenwyk J.L."/>
            <person name="Rokas A."/>
            <person name="Carro J."/>
            <person name="Camarero S."/>
            <person name="Ferreira P."/>
            <person name="Molpeceres G."/>
            <person name="Ruiz-Duenas F.J."/>
            <person name="Serrano A."/>
            <person name="Henrissat B."/>
            <person name="Drula E."/>
            <person name="Hughes K.W."/>
            <person name="Mata J.L."/>
            <person name="Ishikawa N.K."/>
            <person name="Vargas-Isla R."/>
            <person name="Ushijima S."/>
            <person name="Smith C.A."/>
            <person name="Ahrendt S."/>
            <person name="Andreopoulos W."/>
            <person name="He G."/>
            <person name="Labutti K."/>
            <person name="Lipzen A."/>
            <person name="Ng V."/>
            <person name="Riley R."/>
            <person name="Sandor L."/>
            <person name="Barry K."/>
            <person name="Martinez A.T."/>
            <person name="Xiao Y."/>
            <person name="Gibbons J.G."/>
            <person name="Terashima K."/>
            <person name="Grigoriev I.V."/>
            <person name="Hibbett D.S."/>
        </authorList>
    </citation>
    <scope>NUCLEOTIDE SEQUENCE</scope>
    <source>
        <strain evidence="1">TMI1499</strain>
    </source>
</reference>
<name>A0ACC1TUE1_9AGAR</name>
<dbReference type="EMBL" id="MU795225">
    <property type="protein sequence ID" value="KAJ3808400.1"/>
    <property type="molecule type" value="Genomic_DNA"/>
</dbReference>
<evidence type="ECO:0000313" key="1">
    <source>
        <dbReference type="EMBL" id="KAJ3808400.1"/>
    </source>
</evidence>
<evidence type="ECO:0000313" key="2">
    <source>
        <dbReference type="Proteomes" id="UP001163835"/>
    </source>
</evidence>
<keyword evidence="2" id="KW-1185">Reference proteome</keyword>
<comment type="caution">
    <text evidence="1">The sequence shown here is derived from an EMBL/GenBank/DDBJ whole genome shotgun (WGS) entry which is preliminary data.</text>
</comment>
<protein>
    <submittedName>
        <fullName evidence="1">Uncharacterized protein</fullName>
    </submittedName>
</protein>
<organism evidence="1 2">
    <name type="scientific">Lentinula aff. lateritia</name>
    <dbReference type="NCBI Taxonomy" id="2804960"/>
    <lineage>
        <taxon>Eukaryota</taxon>
        <taxon>Fungi</taxon>
        <taxon>Dikarya</taxon>
        <taxon>Basidiomycota</taxon>
        <taxon>Agaricomycotina</taxon>
        <taxon>Agaricomycetes</taxon>
        <taxon>Agaricomycetidae</taxon>
        <taxon>Agaricales</taxon>
        <taxon>Marasmiineae</taxon>
        <taxon>Omphalotaceae</taxon>
        <taxon>Lentinula</taxon>
    </lineage>
</organism>
<gene>
    <name evidence="1" type="ORF">F5876DRAFT_90040</name>
</gene>
<dbReference type="Proteomes" id="UP001163835">
    <property type="component" value="Unassembled WGS sequence"/>
</dbReference>